<accession>A0A5P2D7V6</accession>
<dbReference type="InterPro" id="IPR036661">
    <property type="entry name" value="Luciferase-like_sf"/>
</dbReference>
<dbReference type="GO" id="GO:0005829">
    <property type="term" value="C:cytosol"/>
    <property type="evidence" value="ECO:0007669"/>
    <property type="project" value="TreeGrafter"/>
</dbReference>
<dbReference type="Proteomes" id="UP000325211">
    <property type="component" value="Chromosome"/>
</dbReference>
<dbReference type="PANTHER" id="PTHR30137">
    <property type="entry name" value="LUCIFERASE-LIKE MONOOXYGENASE"/>
    <property type="match status" value="1"/>
</dbReference>
<dbReference type="NCBIfam" id="TIGR04020">
    <property type="entry name" value="seco_metab_LLM"/>
    <property type="match status" value="1"/>
</dbReference>
<sequence length="380" mass="42321">MDFSVYFFSANDRHDFGERYRFVLDVARFIDSRGFTAIWTPERHFQEFGGSFPNPAVLSAALAVSTRHLQLRAGSVVLPHHHPVRVAEEWALVDQLSGGRTGICVATGWHQGDFVFYPENYDTRREYTLRHVETLRSLWRGAPVAFPGPGGRELSARTYPRPVQPELPLWLVHTSNPQTWADAGRLGLNVLSLLTSWEKLAEDIARYRAARAEAGHDPAAGIVTIGMHTYIADDEDRVWETVRGPVKNYLSSFMAQQRTDDKVRGSARGTDSGEQDKLAELMAEDYYQRRSLLGTPDKCAATVERLRDSGVDEVACLVDFGLPFDTVTAALPALDALRRRFAPAPTTTRATASATVPDPTATRAPAPATAPRMTWYYDRG</sequence>
<dbReference type="EMBL" id="CP029190">
    <property type="protein sequence ID" value="QES51214.1"/>
    <property type="molecule type" value="Genomic_DNA"/>
</dbReference>
<evidence type="ECO:0000313" key="4">
    <source>
        <dbReference type="Proteomes" id="UP000325211"/>
    </source>
</evidence>
<dbReference type="RefSeq" id="WP_150210962.1">
    <property type="nucleotide sequence ID" value="NZ_CP029190.1"/>
</dbReference>
<evidence type="ECO:0000313" key="3">
    <source>
        <dbReference type="EMBL" id="QES51214.1"/>
    </source>
</evidence>
<dbReference type="OrthoDB" id="5478077at2"/>
<dbReference type="Gene3D" id="3.20.20.30">
    <property type="entry name" value="Luciferase-like domain"/>
    <property type="match status" value="1"/>
</dbReference>
<dbReference type="SUPFAM" id="SSF51679">
    <property type="entry name" value="Bacterial luciferase-like"/>
    <property type="match status" value="1"/>
</dbReference>
<feature type="domain" description="Luciferase-like" evidence="2">
    <location>
        <begin position="1"/>
        <end position="313"/>
    </location>
</feature>
<proteinExistence type="predicted"/>
<evidence type="ECO:0000259" key="2">
    <source>
        <dbReference type="Pfam" id="PF00296"/>
    </source>
</evidence>
<evidence type="ECO:0000256" key="1">
    <source>
        <dbReference type="SAM" id="MobiDB-lite"/>
    </source>
</evidence>
<organism evidence="3 4">
    <name type="scientific">Streptomyces venezuelae</name>
    <dbReference type="NCBI Taxonomy" id="54571"/>
    <lineage>
        <taxon>Bacteria</taxon>
        <taxon>Bacillati</taxon>
        <taxon>Actinomycetota</taxon>
        <taxon>Actinomycetes</taxon>
        <taxon>Kitasatosporales</taxon>
        <taxon>Streptomycetaceae</taxon>
        <taxon>Streptomyces</taxon>
    </lineage>
</organism>
<dbReference type="InterPro" id="IPR050766">
    <property type="entry name" value="Bact_Lucif_Oxidored"/>
</dbReference>
<dbReference type="Pfam" id="PF00296">
    <property type="entry name" value="Bac_luciferase"/>
    <property type="match status" value="1"/>
</dbReference>
<dbReference type="PANTHER" id="PTHR30137:SF6">
    <property type="entry name" value="LUCIFERASE-LIKE MONOOXYGENASE"/>
    <property type="match status" value="1"/>
</dbReference>
<dbReference type="InterPro" id="IPR024011">
    <property type="entry name" value="Biosynth_lucif-like_mOase_dom"/>
</dbReference>
<feature type="region of interest" description="Disordered" evidence="1">
    <location>
        <begin position="345"/>
        <end position="366"/>
    </location>
</feature>
<dbReference type="GO" id="GO:0016705">
    <property type="term" value="F:oxidoreductase activity, acting on paired donors, with incorporation or reduction of molecular oxygen"/>
    <property type="evidence" value="ECO:0007669"/>
    <property type="project" value="InterPro"/>
</dbReference>
<protein>
    <submittedName>
        <fullName evidence="3">LLM class flavin-dependent oxidoreductase</fullName>
    </submittedName>
</protein>
<reference evidence="3 4" key="1">
    <citation type="submission" date="2018-05" db="EMBL/GenBank/DDBJ databases">
        <title>Streptomyces venezuelae.</title>
        <authorList>
            <person name="Kim W."/>
            <person name="Lee N."/>
            <person name="Cho B.-K."/>
        </authorList>
    </citation>
    <scope>NUCLEOTIDE SEQUENCE [LARGE SCALE GENOMIC DNA]</scope>
    <source>
        <strain evidence="3 4">ATCC 21782</strain>
    </source>
</reference>
<dbReference type="AlphaFoldDB" id="A0A5P2D7V6"/>
<gene>
    <name evidence="3" type="ORF">DEJ50_28635</name>
</gene>
<dbReference type="InterPro" id="IPR011251">
    <property type="entry name" value="Luciferase-like_dom"/>
</dbReference>
<name>A0A5P2D7V6_STRVZ</name>